<name>F0SF93_RUBBR</name>
<evidence type="ECO:0000313" key="2">
    <source>
        <dbReference type="EMBL" id="ADY58248.1"/>
    </source>
</evidence>
<accession>F0SF93</accession>
<dbReference type="Proteomes" id="UP000006860">
    <property type="component" value="Chromosome"/>
</dbReference>
<organism evidence="2 3">
    <name type="scientific">Rubinisphaera brasiliensis (strain ATCC 49424 / DSM 5305 / JCM 21570 / IAM 15109 / NBRC 103401 / IFAM 1448)</name>
    <name type="common">Planctomyces brasiliensis</name>
    <dbReference type="NCBI Taxonomy" id="756272"/>
    <lineage>
        <taxon>Bacteria</taxon>
        <taxon>Pseudomonadati</taxon>
        <taxon>Planctomycetota</taxon>
        <taxon>Planctomycetia</taxon>
        <taxon>Planctomycetales</taxon>
        <taxon>Planctomycetaceae</taxon>
        <taxon>Rubinisphaera</taxon>
    </lineage>
</organism>
<dbReference type="AlphaFoldDB" id="F0SF93"/>
<dbReference type="PROSITE" id="PS51257">
    <property type="entry name" value="PROKAR_LIPOPROTEIN"/>
    <property type="match status" value="1"/>
</dbReference>
<evidence type="ECO:0000313" key="3">
    <source>
        <dbReference type="Proteomes" id="UP000006860"/>
    </source>
</evidence>
<protein>
    <recommendedName>
        <fullName evidence="4">DUF3500 domain-containing protein</fullName>
    </recommendedName>
</protein>
<dbReference type="Pfam" id="PF12006">
    <property type="entry name" value="DUF3500"/>
    <property type="match status" value="1"/>
</dbReference>
<keyword evidence="1" id="KW-0732">Signal</keyword>
<evidence type="ECO:0000256" key="1">
    <source>
        <dbReference type="SAM" id="SignalP"/>
    </source>
</evidence>
<dbReference type="KEGG" id="pbs:Plabr_0621"/>
<gene>
    <name evidence="2" type="ordered locus">Plabr_0621</name>
</gene>
<dbReference type="InterPro" id="IPR021889">
    <property type="entry name" value="DUF3500"/>
</dbReference>
<dbReference type="OrthoDB" id="581140at2"/>
<dbReference type="PANTHER" id="PTHR37489">
    <property type="entry name" value="DUF3500 DOMAIN-CONTAINING PROTEIN"/>
    <property type="match status" value="1"/>
</dbReference>
<dbReference type="HOGENOM" id="CLU_033093_0_0_0"/>
<keyword evidence="3" id="KW-1185">Reference proteome</keyword>
<dbReference type="RefSeq" id="WP_013626991.1">
    <property type="nucleotide sequence ID" value="NC_015174.1"/>
</dbReference>
<dbReference type="STRING" id="756272.Plabr_0621"/>
<dbReference type="PANTHER" id="PTHR37489:SF1">
    <property type="entry name" value="DUF3500 DOMAIN-CONTAINING PROTEIN"/>
    <property type="match status" value="1"/>
</dbReference>
<reference evidence="3" key="1">
    <citation type="submission" date="2011-02" db="EMBL/GenBank/DDBJ databases">
        <title>The complete genome of Planctomyces brasiliensis DSM 5305.</title>
        <authorList>
            <person name="Lucas S."/>
            <person name="Copeland A."/>
            <person name="Lapidus A."/>
            <person name="Bruce D."/>
            <person name="Goodwin L."/>
            <person name="Pitluck S."/>
            <person name="Kyrpides N."/>
            <person name="Mavromatis K."/>
            <person name="Pagani I."/>
            <person name="Ivanova N."/>
            <person name="Ovchinnikova G."/>
            <person name="Lu M."/>
            <person name="Detter J.C."/>
            <person name="Han C."/>
            <person name="Land M."/>
            <person name="Hauser L."/>
            <person name="Markowitz V."/>
            <person name="Cheng J.-F."/>
            <person name="Hugenholtz P."/>
            <person name="Woyke T."/>
            <person name="Wu D."/>
            <person name="Tindall B."/>
            <person name="Pomrenke H.G."/>
            <person name="Brambilla E."/>
            <person name="Klenk H.-P."/>
            <person name="Eisen J.A."/>
        </authorList>
    </citation>
    <scope>NUCLEOTIDE SEQUENCE [LARGE SCALE GENOMIC DNA]</scope>
    <source>
        <strain evidence="3">ATCC 49424 / DSM 5305 / JCM 21570 / NBRC 103401 / IFAM 1448</strain>
    </source>
</reference>
<sequence>MFQPRQLILALFVIAACCPLFVSSDHTIGKTSADVSAQKAAVDLLNSLDDSQLKTTLYPYDSERRVDWHFIPMETRKGLKLRDMSKEQRQTGYQLLRSSLSQAGYRKARSIMNLEKLLYSLEAPASRERRDYLKYYFTMFGDPREDKTWGLSIEGHHMSLNFVFEGDKMVASTPQFFATNPAEIKTKNDLGFELGAAVLKEEEQLGFELVNSLEGESLKTAMIADKAPAEIRNPGEPHPPQEDAVGLAAGDMTKAQQELLRRLVREYANAVPRANAKQRLKEIEEANFETVHFAWAGATKPGIGHYYRIQGPSFLIEFVNTQPDVAGNPANHVHCVWRDMDGDFALSAK</sequence>
<feature type="chain" id="PRO_5003258450" description="DUF3500 domain-containing protein" evidence="1">
    <location>
        <begin position="23"/>
        <end position="349"/>
    </location>
</feature>
<feature type="signal peptide" evidence="1">
    <location>
        <begin position="1"/>
        <end position="22"/>
    </location>
</feature>
<evidence type="ECO:0008006" key="4">
    <source>
        <dbReference type="Google" id="ProtNLM"/>
    </source>
</evidence>
<dbReference type="EMBL" id="CP002546">
    <property type="protein sequence ID" value="ADY58248.1"/>
    <property type="molecule type" value="Genomic_DNA"/>
</dbReference>
<dbReference type="eggNOG" id="COG0715">
    <property type="taxonomic scope" value="Bacteria"/>
</dbReference>
<proteinExistence type="predicted"/>